<feature type="compositionally biased region" description="Polar residues" evidence="3">
    <location>
        <begin position="642"/>
        <end position="660"/>
    </location>
</feature>
<feature type="compositionally biased region" description="Polar residues" evidence="3">
    <location>
        <begin position="47"/>
        <end position="73"/>
    </location>
</feature>
<reference evidence="5" key="1">
    <citation type="submission" date="2015-11" db="EMBL/GenBank/DDBJ databases">
        <title>De novo transcriptome assembly of four potential Pierce s Disease insect vectors from Arizona vineyards.</title>
        <authorList>
            <person name="Tassone E.E."/>
        </authorList>
    </citation>
    <scope>NUCLEOTIDE SEQUENCE</scope>
</reference>
<feature type="coiled-coil region" evidence="2">
    <location>
        <begin position="666"/>
        <end position="756"/>
    </location>
</feature>
<protein>
    <recommendedName>
        <fullName evidence="4">Golgin subfamily A conserved domain-containing protein</fullName>
    </recommendedName>
</protein>
<dbReference type="InterPro" id="IPR043976">
    <property type="entry name" value="GOLGA_cons_dom"/>
</dbReference>
<name>A0A1B6KUM8_9HEMI</name>
<dbReference type="AlphaFoldDB" id="A0A1B6KUM8"/>
<feature type="coiled-coil region" evidence="2">
    <location>
        <begin position="411"/>
        <end position="632"/>
    </location>
</feature>
<feature type="region of interest" description="Disordered" evidence="3">
    <location>
        <begin position="115"/>
        <end position="149"/>
    </location>
</feature>
<evidence type="ECO:0000256" key="2">
    <source>
        <dbReference type="SAM" id="Coils"/>
    </source>
</evidence>
<dbReference type="EMBL" id="GEBQ01024844">
    <property type="protein sequence ID" value="JAT15133.1"/>
    <property type="molecule type" value="Transcribed_RNA"/>
</dbReference>
<dbReference type="PANTHER" id="PTHR10881">
    <property type="entry name" value="GOLGIN SUBFAMILY A MEMBER-RELATED"/>
    <property type="match status" value="1"/>
</dbReference>
<dbReference type="GO" id="GO:0032580">
    <property type="term" value="C:Golgi cisterna membrane"/>
    <property type="evidence" value="ECO:0007669"/>
    <property type="project" value="TreeGrafter"/>
</dbReference>
<feature type="coiled-coil region" evidence="2">
    <location>
        <begin position="215"/>
        <end position="326"/>
    </location>
</feature>
<sequence>MAELRRAEKLASAKKRLKQFQQRNKDEQSESGRSTPSKKKQDEDWKNFQSENGGSTHSLSHSENPSSNISGTDSPVFALGNSMDNLCQIFNGNSQPDILNLSSIPKVSENLFQSPSPRSFFSETSPRPNVQSASDFFDTLSSGNDPPDGVPQDPVHDVALAPSNLLNMMAFRPPHVNASTPDGPLFQDTPNYTFPDESVSPIKEIKNNTSVEVETRRLELELKNSYAQNAELEQQLTEQKNQIIQLQSHLEEVKVKADEGASTLKHHIQAIEILVSEKTELQNTLERRQEAVDSKSGEVEELQGRLRASRHRVSELERELATARCHIVGLEGSYSDVTRSQATLLAQSDTQGKRVGDLELEVSDLRSKLESRDQALLTLKADLAENSSQLSLAEVRIQQLSGGPESEGRLEEELRQKNEELLLAVRNLESQLNTTNSANEESMKDYQRYVNRLHSELQELKTAHETANERCAALTVREQQLVQQVSELERQVARVPQPVEDPALHSLREELRLTADNVSALQEQLQEKSREVEALREGLQERAVRIQELEVAVERLETERPDSANLQAAIESDKVAASRAVAQNNNLKKQLEELQEALVKMSNNKLELTQQLQKEQHLSRDLSERLQLLQESKIAEVEKSQQTDNPSLQEFGSQTTNNHPVSPEMMSKLEEKFRKTMAELADLSDEKQRLEHLVLQLQSETETIGEYITLYQIQRGMLRQRAQEKDEQVARLAEDKEALRNKLAQLNCLVQRLVGQGHHPQVNGYEIEPIEEAEKSNGATVPATEETATANIETAEQIRSLLTEIGSHNLVSSGEHANITFHPCPWCSGRLITV</sequence>
<dbReference type="GO" id="GO:0007030">
    <property type="term" value="P:Golgi organization"/>
    <property type="evidence" value="ECO:0007669"/>
    <property type="project" value="TreeGrafter"/>
</dbReference>
<feature type="region of interest" description="Disordered" evidence="3">
    <location>
        <begin position="636"/>
        <end position="662"/>
    </location>
</feature>
<dbReference type="InterPro" id="IPR024858">
    <property type="entry name" value="GOLGA"/>
</dbReference>
<evidence type="ECO:0000256" key="1">
    <source>
        <dbReference type="ARBA" id="ARBA00023054"/>
    </source>
</evidence>
<evidence type="ECO:0000256" key="3">
    <source>
        <dbReference type="SAM" id="MobiDB-lite"/>
    </source>
</evidence>
<feature type="domain" description="Golgin subfamily A conserved" evidence="4">
    <location>
        <begin position="447"/>
        <end position="650"/>
    </location>
</feature>
<proteinExistence type="predicted"/>
<accession>A0A1B6KUM8</accession>
<evidence type="ECO:0000259" key="4">
    <source>
        <dbReference type="Pfam" id="PF15070"/>
    </source>
</evidence>
<feature type="compositionally biased region" description="Basic and acidic residues" evidence="3">
    <location>
        <begin position="1"/>
        <end position="11"/>
    </location>
</feature>
<feature type="compositionally biased region" description="Polar residues" evidence="3">
    <location>
        <begin position="115"/>
        <end position="144"/>
    </location>
</feature>
<evidence type="ECO:0000313" key="5">
    <source>
        <dbReference type="EMBL" id="JAT15133.1"/>
    </source>
</evidence>
<dbReference type="GO" id="GO:0000137">
    <property type="term" value="C:Golgi cis cisterna"/>
    <property type="evidence" value="ECO:0007669"/>
    <property type="project" value="TreeGrafter"/>
</dbReference>
<feature type="region of interest" description="Disordered" evidence="3">
    <location>
        <begin position="1"/>
        <end position="75"/>
    </location>
</feature>
<dbReference type="Gene3D" id="1.10.287.1490">
    <property type="match status" value="1"/>
</dbReference>
<feature type="domain" description="Golgin subfamily A conserved" evidence="4">
    <location>
        <begin position="656"/>
        <end position="756"/>
    </location>
</feature>
<organism evidence="5">
    <name type="scientific">Graphocephala atropunctata</name>
    <dbReference type="NCBI Taxonomy" id="36148"/>
    <lineage>
        <taxon>Eukaryota</taxon>
        <taxon>Metazoa</taxon>
        <taxon>Ecdysozoa</taxon>
        <taxon>Arthropoda</taxon>
        <taxon>Hexapoda</taxon>
        <taxon>Insecta</taxon>
        <taxon>Pterygota</taxon>
        <taxon>Neoptera</taxon>
        <taxon>Paraneoptera</taxon>
        <taxon>Hemiptera</taxon>
        <taxon>Auchenorrhyncha</taxon>
        <taxon>Membracoidea</taxon>
        <taxon>Cicadellidae</taxon>
        <taxon>Cicadellinae</taxon>
        <taxon>Cicadellini</taxon>
        <taxon>Graphocephala</taxon>
    </lineage>
</organism>
<dbReference type="PANTHER" id="PTHR10881:SF46">
    <property type="entry name" value="GOLGIN SUBFAMILY A MEMBER 2"/>
    <property type="match status" value="1"/>
</dbReference>
<gene>
    <name evidence="5" type="ORF">g.31554</name>
</gene>
<keyword evidence="1 2" id="KW-0175">Coiled coil</keyword>
<dbReference type="Pfam" id="PF15070">
    <property type="entry name" value="GOLGA2L5"/>
    <property type="match status" value="2"/>
</dbReference>
<dbReference type="GO" id="GO:0005801">
    <property type="term" value="C:cis-Golgi network"/>
    <property type="evidence" value="ECO:0007669"/>
    <property type="project" value="TreeGrafter"/>
</dbReference>